<evidence type="ECO:0000256" key="1">
    <source>
        <dbReference type="SAM" id="MobiDB-lite"/>
    </source>
</evidence>
<dbReference type="RefSeq" id="WP_061988576.1">
    <property type="nucleotide sequence ID" value="NZ_FOPQ01000022.1"/>
</dbReference>
<reference evidence="2 4" key="1">
    <citation type="submission" date="2015-12" db="EMBL/GenBank/DDBJ databases">
        <title>Amycolatopsis regifaucium genome sequencing and assembly.</title>
        <authorList>
            <person name="Mayilraj S."/>
        </authorList>
    </citation>
    <scope>NUCLEOTIDE SEQUENCE [LARGE SCALE GENOMIC DNA]</scope>
    <source>
        <strain evidence="2 4">GY080</strain>
    </source>
</reference>
<organism evidence="2 4">
    <name type="scientific">Amycolatopsis regifaucium</name>
    <dbReference type="NCBI Taxonomy" id="546365"/>
    <lineage>
        <taxon>Bacteria</taxon>
        <taxon>Bacillati</taxon>
        <taxon>Actinomycetota</taxon>
        <taxon>Actinomycetes</taxon>
        <taxon>Pseudonocardiales</taxon>
        <taxon>Pseudonocardiaceae</taxon>
        <taxon>Amycolatopsis</taxon>
    </lineage>
</organism>
<accession>A0A154MG16</accession>
<dbReference type="Proteomes" id="UP000186883">
    <property type="component" value="Unassembled WGS sequence"/>
</dbReference>
<name>A0A154MG16_9PSEU</name>
<evidence type="ECO:0000313" key="4">
    <source>
        <dbReference type="Proteomes" id="UP000076321"/>
    </source>
</evidence>
<evidence type="ECO:0000313" key="5">
    <source>
        <dbReference type="Proteomes" id="UP000186883"/>
    </source>
</evidence>
<comment type="caution">
    <text evidence="2">The sequence shown here is derived from an EMBL/GenBank/DDBJ whole genome shotgun (WGS) entry which is preliminary data.</text>
</comment>
<keyword evidence="5" id="KW-1185">Reference proteome</keyword>
<dbReference type="AlphaFoldDB" id="A0A154MG16"/>
<dbReference type="OrthoDB" id="291011at2"/>
<evidence type="ECO:0000313" key="2">
    <source>
        <dbReference type="EMBL" id="KZB83120.1"/>
    </source>
</evidence>
<reference evidence="3 5" key="2">
    <citation type="submission" date="2016-11" db="EMBL/GenBank/DDBJ databases">
        <title>Genome sequencing of Amycolatopsis regifaucium.</title>
        <authorList>
            <person name="Mayilraj S."/>
            <person name="Kaur N."/>
        </authorList>
    </citation>
    <scope>NUCLEOTIDE SEQUENCE [LARGE SCALE GENOMIC DNA]</scope>
    <source>
        <strain evidence="3 5">GY080</strain>
    </source>
</reference>
<dbReference type="Gene3D" id="2.180.10.10">
    <property type="entry name" value="RHS repeat-associated core"/>
    <property type="match status" value="1"/>
</dbReference>
<dbReference type="Proteomes" id="UP000076321">
    <property type="component" value="Unassembled WGS sequence"/>
</dbReference>
<gene>
    <name evidence="3" type="ORF">ATP06_0237505</name>
    <name evidence="2" type="ORF">AVL48_36495</name>
</gene>
<evidence type="ECO:0000313" key="3">
    <source>
        <dbReference type="EMBL" id="OKA03225.1"/>
    </source>
</evidence>
<sequence length="107" mass="11065">MPLPASTRIKSLDRTQPGDAPSLDLQFRPQNALGVSRTVVNGATTTYTDGKLTAVTDTAGGHHNAITDNQGSVLALVNDTGQLTARYDYTPYGAAGSGPASLHRGSP</sequence>
<dbReference type="EMBL" id="LOBU02000039">
    <property type="protein sequence ID" value="OKA03225.1"/>
    <property type="molecule type" value="Genomic_DNA"/>
</dbReference>
<protein>
    <submittedName>
        <fullName evidence="2">Uncharacterized protein</fullName>
    </submittedName>
</protein>
<dbReference type="EMBL" id="LQCI01000024">
    <property type="protein sequence ID" value="KZB83120.1"/>
    <property type="molecule type" value="Genomic_DNA"/>
</dbReference>
<proteinExistence type="predicted"/>
<feature type="region of interest" description="Disordered" evidence="1">
    <location>
        <begin position="1"/>
        <end position="25"/>
    </location>
</feature>